<name>A0A8H3IDM4_9LECA</name>
<dbReference type="GO" id="GO:0005634">
    <property type="term" value="C:nucleus"/>
    <property type="evidence" value="ECO:0007669"/>
    <property type="project" value="TreeGrafter"/>
</dbReference>
<feature type="compositionally biased region" description="Polar residues" evidence="1">
    <location>
        <begin position="352"/>
        <end position="363"/>
    </location>
</feature>
<feature type="compositionally biased region" description="Basic and acidic residues" evidence="1">
    <location>
        <begin position="440"/>
        <end position="450"/>
    </location>
</feature>
<dbReference type="Gene3D" id="3.30.420.10">
    <property type="entry name" value="Ribonuclease H-like superfamily/Ribonuclease H"/>
    <property type="match status" value="1"/>
</dbReference>
<feature type="compositionally biased region" description="Gly residues" evidence="1">
    <location>
        <begin position="466"/>
        <end position="477"/>
    </location>
</feature>
<dbReference type="InterPro" id="IPR036397">
    <property type="entry name" value="RNaseH_sf"/>
</dbReference>
<feature type="compositionally biased region" description="Polar residues" evidence="1">
    <location>
        <begin position="534"/>
        <end position="547"/>
    </location>
</feature>
<feature type="compositionally biased region" description="Gly residues" evidence="1">
    <location>
        <begin position="490"/>
        <end position="514"/>
    </location>
</feature>
<accession>A0A8H3IDM4</accession>
<sequence>MASNAYATPNHDVNDDLGLRAFQAEMDSIDKVKSVNAERAAAVKKAQRLSKQREWRQQLKRAQQYLGLPDTKDLAKEESVDRVCSELIDLSLKPEAAKDDSNQAYHSYDYPLPLDHLTSPVVFVSIDVEAYEFVQKFITEIGISTLDTADLRSTLPGSNGNNWAAKIQSSHLRIREHGKRINRVWVLGCPDNFNFGQSEWIYEREIVPELESLFLHLYSNRRVVLVGHDISGDIKYLKGLGFDVLSMVVDCIDTSDLWKAAHRDARQSALSKVLLQQGISAKYLHNAGNDAYYTLHAMIAIAVVSSLNKKTPEDWEVEKNKRIEEAYAIARAKVCADLEGWSSAEDDDSLPVPSSRQHPSINLENEVPTPAVDTYPDRPPSTVSTSGKVTCLKTQSRPEFHNYSSGTLGEIAVQDDPKLQDVSQGPYIPFSSEFAGLQPKTKDAGSDSRVPRPGSYGRAGKRRTGGRGAGGKAGSGTHGVANGKSTGDENGLGYGHGRGGSRARGDGGGSSHGRGGSDRGRGRGRRRAGHSDPSHQQQPTSDAAVSP</sequence>
<evidence type="ECO:0000313" key="4">
    <source>
        <dbReference type="Proteomes" id="UP000664534"/>
    </source>
</evidence>
<dbReference type="SUPFAM" id="SSF53098">
    <property type="entry name" value="Ribonuclease H-like"/>
    <property type="match status" value="1"/>
</dbReference>
<organism evidence="3 4">
    <name type="scientific">Imshaugia aleurites</name>
    <dbReference type="NCBI Taxonomy" id="172621"/>
    <lineage>
        <taxon>Eukaryota</taxon>
        <taxon>Fungi</taxon>
        <taxon>Dikarya</taxon>
        <taxon>Ascomycota</taxon>
        <taxon>Pezizomycotina</taxon>
        <taxon>Lecanoromycetes</taxon>
        <taxon>OSLEUM clade</taxon>
        <taxon>Lecanoromycetidae</taxon>
        <taxon>Lecanorales</taxon>
        <taxon>Lecanorineae</taxon>
        <taxon>Parmeliaceae</taxon>
        <taxon>Imshaugia</taxon>
    </lineage>
</organism>
<gene>
    <name evidence="3" type="ORF">IMSHALPRED_006133</name>
</gene>
<comment type="caution">
    <text evidence="3">The sequence shown here is derived from an EMBL/GenBank/DDBJ whole genome shotgun (WGS) entry which is preliminary data.</text>
</comment>
<evidence type="ECO:0000259" key="2">
    <source>
        <dbReference type="Pfam" id="PF21762"/>
    </source>
</evidence>
<keyword evidence="4" id="KW-1185">Reference proteome</keyword>
<feature type="region of interest" description="Disordered" evidence="1">
    <location>
        <begin position="420"/>
        <end position="547"/>
    </location>
</feature>
<dbReference type="Pfam" id="PF21762">
    <property type="entry name" value="DEDDh_C"/>
    <property type="match status" value="1"/>
</dbReference>
<dbReference type="AlphaFoldDB" id="A0A8H3IDM4"/>
<dbReference type="GO" id="GO:0003676">
    <property type="term" value="F:nucleic acid binding"/>
    <property type="evidence" value="ECO:0007669"/>
    <property type="project" value="InterPro"/>
</dbReference>
<reference evidence="3" key="1">
    <citation type="submission" date="2021-03" db="EMBL/GenBank/DDBJ databases">
        <authorList>
            <person name="Tagirdzhanova G."/>
        </authorList>
    </citation>
    <scope>NUCLEOTIDE SEQUENCE</scope>
</reference>
<dbReference type="OrthoDB" id="5953249at2759"/>
<evidence type="ECO:0000313" key="3">
    <source>
        <dbReference type="EMBL" id="CAF9924172.1"/>
    </source>
</evidence>
<feature type="region of interest" description="Disordered" evidence="1">
    <location>
        <begin position="343"/>
        <end position="388"/>
    </location>
</feature>
<dbReference type="InterPro" id="IPR040151">
    <property type="entry name" value="Gfd2/YDR514C-like"/>
</dbReference>
<dbReference type="PANTHER" id="PTHR28083:SF1">
    <property type="entry name" value="GOOD FOR FULL DBP5 ACTIVITY PROTEIN 2"/>
    <property type="match status" value="1"/>
</dbReference>
<dbReference type="PANTHER" id="PTHR28083">
    <property type="entry name" value="GOOD FOR FULL DBP5 ACTIVITY PROTEIN 2"/>
    <property type="match status" value="1"/>
</dbReference>
<dbReference type="InterPro" id="IPR012337">
    <property type="entry name" value="RNaseH-like_sf"/>
</dbReference>
<dbReference type="Proteomes" id="UP000664534">
    <property type="component" value="Unassembled WGS sequence"/>
</dbReference>
<proteinExistence type="predicted"/>
<protein>
    <recommendedName>
        <fullName evidence="2">Gfd2/YDR514C-like C-terminal domain-containing protein</fullName>
    </recommendedName>
</protein>
<dbReference type="EMBL" id="CAJPDT010000035">
    <property type="protein sequence ID" value="CAF9924172.1"/>
    <property type="molecule type" value="Genomic_DNA"/>
</dbReference>
<evidence type="ECO:0000256" key="1">
    <source>
        <dbReference type="SAM" id="MobiDB-lite"/>
    </source>
</evidence>
<dbReference type="InterPro" id="IPR048519">
    <property type="entry name" value="Gfd2/YDR514C-like_C"/>
</dbReference>
<feature type="domain" description="Gfd2/YDR514C-like C-terminal" evidence="2">
    <location>
        <begin position="122"/>
        <end position="301"/>
    </location>
</feature>